<gene>
    <name evidence="1" type="ORF">HMPREF9958_0257</name>
</gene>
<proteinExistence type="predicted"/>
<protein>
    <submittedName>
        <fullName evidence="1">Transcriptional regulator, TetR family</fullName>
    </submittedName>
</protein>
<dbReference type="Gene3D" id="1.10.357.10">
    <property type="entry name" value="Tetracycline Repressor, domain 2"/>
    <property type="match status" value="1"/>
</dbReference>
<sequence length="56" mass="6578">MADDLKEAHPSLPTSYLQHLVVSNFIETLTWWLKKGQDFTDQEVVQFYLDLLIPKN</sequence>
<dbReference type="EMBL" id="AFQT01000022">
    <property type="protein sequence ID" value="EGP69982.1"/>
    <property type="molecule type" value="Genomic_DNA"/>
</dbReference>
<dbReference type="AlphaFoldDB" id="F9HA03"/>
<comment type="caution">
    <text evidence="1">The sequence shown here is derived from an EMBL/GenBank/DDBJ whole genome shotgun (WGS) entry which is preliminary data.</text>
</comment>
<accession>F9HA03</accession>
<reference evidence="1 2" key="1">
    <citation type="submission" date="2011-05" db="EMBL/GenBank/DDBJ databases">
        <authorList>
            <person name="Durkin A.S."/>
            <person name="Radune D."/>
            <person name="Hostetler J."/>
            <person name="Torralba M."/>
            <person name="Gillis M."/>
            <person name="Methe B."/>
            <person name="Sutton G."/>
            <person name="Nelson K.E."/>
        </authorList>
    </citation>
    <scope>NUCLEOTIDE SEQUENCE [LARGE SCALE GENOMIC DNA]</scope>
    <source>
        <strain evidence="1 2">SK1073</strain>
    </source>
</reference>
<dbReference type="Proteomes" id="UP000003815">
    <property type="component" value="Unassembled WGS sequence"/>
</dbReference>
<name>F9HA03_STRMT</name>
<evidence type="ECO:0000313" key="1">
    <source>
        <dbReference type="EMBL" id="EGP69982.1"/>
    </source>
</evidence>
<organism evidence="1 2">
    <name type="scientific">Streptococcus mitis SK1073</name>
    <dbReference type="NCBI Taxonomy" id="1008452"/>
    <lineage>
        <taxon>Bacteria</taxon>
        <taxon>Bacillati</taxon>
        <taxon>Bacillota</taxon>
        <taxon>Bacilli</taxon>
        <taxon>Lactobacillales</taxon>
        <taxon>Streptococcaceae</taxon>
        <taxon>Streptococcus</taxon>
        <taxon>Streptococcus mitis group</taxon>
    </lineage>
</organism>
<dbReference type="PATRIC" id="fig|1008452.3.peg.471"/>
<evidence type="ECO:0000313" key="2">
    <source>
        <dbReference type="Proteomes" id="UP000003815"/>
    </source>
</evidence>